<dbReference type="Pfam" id="PF08042">
    <property type="entry name" value="PqqA"/>
    <property type="match status" value="1"/>
</dbReference>
<evidence type="ECO:0000313" key="4">
    <source>
        <dbReference type="EMBL" id="MBB5891764.1"/>
    </source>
</evidence>
<dbReference type="GO" id="GO:0018189">
    <property type="term" value="P:pyrroloquinoline quinone biosynthetic process"/>
    <property type="evidence" value="ECO:0007669"/>
    <property type="project" value="UniProtKB-UniPathway"/>
</dbReference>
<dbReference type="NCBIfam" id="TIGR02107">
    <property type="entry name" value="PQQ_syn_pqqA"/>
    <property type="match status" value="1"/>
</dbReference>
<evidence type="ECO:0000256" key="1">
    <source>
        <dbReference type="ARBA" id="ARBA00004886"/>
    </source>
</evidence>
<keyword evidence="5" id="KW-1185">Reference proteome</keyword>
<reference evidence="4 5" key="1">
    <citation type="submission" date="2020-08" db="EMBL/GenBank/DDBJ databases">
        <title>Sequencing the genomes of 1000 actinobacteria strains.</title>
        <authorList>
            <person name="Klenk H.-P."/>
        </authorList>
    </citation>
    <scope>NUCLEOTIDE SEQUENCE [LARGE SCALE GENOMIC DNA]</scope>
    <source>
        <strain evidence="4 5">DSM 43851</strain>
    </source>
</reference>
<sequence>MSAPKTVKRAEKSVRKPARRSWVKPDFSEYDTPMEVTAYAARV</sequence>
<comment type="pathway">
    <text evidence="1">Cofactor biosynthesis; pyrroloquinoline quinone biosynthesis.</text>
</comment>
<evidence type="ECO:0000313" key="5">
    <source>
        <dbReference type="Proteomes" id="UP000585638"/>
    </source>
</evidence>
<dbReference type="RefSeq" id="WP_184862102.1">
    <property type="nucleotide sequence ID" value="NZ_BAAAWY010000007.1"/>
</dbReference>
<dbReference type="AlphaFoldDB" id="A0A7W9KFP2"/>
<comment type="similarity">
    <text evidence="2">Belongs to the PqqA family.</text>
</comment>
<name>A0A7W9KFP2_9PSEU</name>
<dbReference type="Proteomes" id="UP000585638">
    <property type="component" value="Unassembled WGS sequence"/>
</dbReference>
<protein>
    <recommendedName>
        <fullName evidence="3">Coenzyme PQQ synthesis protein A</fullName>
    </recommendedName>
</protein>
<dbReference type="InterPro" id="IPR011725">
    <property type="entry name" value="PQQ_synth_PqqA"/>
</dbReference>
<evidence type="ECO:0000256" key="2">
    <source>
        <dbReference type="ARBA" id="ARBA00009325"/>
    </source>
</evidence>
<dbReference type="UniPathway" id="UPA00539"/>
<gene>
    <name evidence="4" type="ORF">BJ998_002960</name>
</gene>
<dbReference type="EMBL" id="JACHIR010000001">
    <property type="protein sequence ID" value="MBB5891764.1"/>
    <property type="molecule type" value="Genomic_DNA"/>
</dbReference>
<accession>A0A7W9KFP2</accession>
<organism evidence="4 5">
    <name type="scientific">Kutzneria kofuensis</name>
    <dbReference type="NCBI Taxonomy" id="103725"/>
    <lineage>
        <taxon>Bacteria</taxon>
        <taxon>Bacillati</taxon>
        <taxon>Actinomycetota</taxon>
        <taxon>Actinomycetes</taxon>
        <taxon>Pseudonocardiales</taxon>
        <taxon>Pseudonocardiaceae</taxon>
        <taxon>Kutzneria</taxon>
    </lineage>
</organism>
<comment type="caution">
    <text evidence="4">The sequence shown here is derived from an EMBL/GenBank/DDBJ whole genome shotgun (WGS) entry which is preliminary data.</text>
</comment>
<evidence type="ECO:0000256" key="3">
    <source>
        <dbReference type="ARBA" id="ARBA00015086"/>
    </source>
</evidence>
<proteinExistence type="inferred from homology"/>